<dbReference type="RefSeq" id="XP_025368003.1">
    <property type="nucleotide sequence ID" value="XM_025515524.1"/>
</dbReference>
<dbReference type="EMBL" id="KZ819405">
    <property type="protein sequence ID" value="PWN40843.1"/>
    <property type="molecule type" value="Genomic_DNA"/>
</dbReference>
<feature type="region of interest" description="Disordered" evidence="6">
    <location>
        <begin position="463"/>
        <end position="482"/>
    </location>
</feature>
<evidence type="ECO:0000256" key="1">
    <source>
        <dbReference type="ARBA" id="ARBA00001974"/>
    </source>
</evidence>
<dbReference type="InterPro" id="IPR006076">
    <property type="entry name" value="FAD-dep_OxRdtase"/>
</dbReference>
<evidence type="ECO:0000313" key="8">
    <source>
        <dbReference type="EMBL" id="PWN40843.1"/>
    </source>
</evidence>
<dbReference type="PANTHER" id="PTHR10961">
    <property type="entry name" value="PEROXISOMAL SARCOSINE OXIDASE"/>
    <property type="match status" value="1"/>
</dbReference>
<dbReference type="OrthoDB" id="2219495at2759"/>
<dbReference type="InterPro" id="IPR045170">
    <property type="entry name" value="MTOX"/>
</dbReference>
<gene>
    <name evidence="8" type="ORF">IE81DRAFT_337984</name>
</gene>
<dbReference type="Pfam" id="PF01266">
    <property type="entry name" value="DAO"/>
    <property type="match status" value="1"/>
</dbReference>
<evidence type="ECO:0000256" key="4">
    <source>
        <dbReference type="ARBA" id="ARBA00022827"/>
    </source>
</evidence>
<dbReference type="AlphaFoldDB" id="A0A316VWM3"/>
<organism evidence="8 9">
    <name type="scientific">Ceraceosorus guamensis</name>
    <dbReference type="NCBI Taxonomy" id="1522189"/>
    <lineage>
        <taxon>Eukaryota</taxon>
        <taxon>Fungi</taxon>
        <taxon>Dikarya</taxon>
        <taxon>Basidiomycota</taxon>
        <taxon>Ustilaginomycotina</taxon>
        <taxon>Exobasidiomycetes</taxon>
        <taxon>Ceraceosorales</taxon>
        <taxon>Ceraceosoraceae</taxon>
        <taxon>Ceraceosorus</taxon>
    </lineage>
</organism>
<reference evidence="8 9" key="1">
    <citation type="journal article" date="2018" name="Mol. Biol. Evol.">
        <title>Broad Genomic Sampling Reveals a Smut Pathogenic Ancestry of the Fungal Clade Ustilaginomycotina.</title>
        <authorList>
            <person name="Kijpornyongpan T."/>
            <person name="Mondo S.J."/>
            <person name="Barry K."/>
            <person name="Sandor L."/>
            <person name="Lee J."/>
            <person name="Lipzen A."/>
            <person name="Pangilinan J."/>
            <person name="LaButti K."/>
            <person name="Hainaut M."/>
            <person name="Henrissat B."/>
            <person name="Grigoriev I.V."/>
            <person name="Spatafora J.W."/>
            <person name="Aime M.C."/>
        </authorList>
    </citation>
    <scope>NUCLEOTIDE SEQUENCE [LARGE SCALE GENOMIC DNA]</scope>
    <source>
        <strain evidence="8 9">MCA 4658</strain>
    </source>
</reference>
<evidence type="ECO:0000259" key="7">
    <source>
        <dbReference type="Pfam" id="PF01266"/>
    </source>
</evidence>
<keyword evidence="9" id="KW-1185">Reference proteome</keyword>
<dbReference type="InterPro" id="IPR036188">
    <property type="entry name" value="FAD/NAD-bd_sf"/>
</dbReference>
<keyword evidence="4" id="KW-0274">FAD</keyword>
<evidence type="ECO:0000256" key="2">
    <source>
        <dbReference type="ARBA" id="ARBA00010989"/>
    </source>
</evidence>
<dbReference type="Gene3D" id="3.30.9.10">
    <property type="entry name" value="D-Amino Acid Oxidase, subunit A, domain 2"/>
    <property type="match status" value="1"/>
</dbReference>
<dbReference type="STRING" id="1522189.A0A316VWM3"/>
<dbReference type="Gene3D" id="3.50.50.60">
    <property type="entry name" value="FAD/NAD(P)-binding domain"/>
    <property type="match status" value="1"/>
</dbReference>
<protein>
    <submittedName>
        <fullName evidence="8">FAD dependent oxidoreductase</fullName>
    </submittedName>
</protein>
<proteinExistence type="inferred from homology"/>
<evidence type="ECO:0000256" key="6">
    <source>
        <dbReference type="SAM" id="MobiDB-lite"/>
    </source>
</evidence>
<dbReference type="GO" id="GO:0008115">
    <property type="term" value="F:sarcosine oxidase activity"/>
    <property type="evidence" value="ECO:0007669"/>
    <property type="project" value="TreeGrafter"/>
</dbReference>
<evidence type="ECO:0000256" key="5">
    <source>
        <dbReference type="ARBA" id="ARBA00023002"/>
    </source>
</evidence>
<keyword evidence="3" id="KW-0285">Flavoprotein</keyword>
<feature type="compositionally biased region" description="Basic and acidic residues" evidence="6">
    <location>
        <begin position="473"/>
        <end position="482"/>
    </location>
</feature>
<keyword evidence="5" id="KW-0560">Oxidoreductase</keyword>
<sequence>MSESSKTGSQPAQGRQNIIVVGAGIFGLSLATELHERGYRVTVLERNRYDQTAYDPLDASTENAASVDHNKIFRASYGKKLHYQRLAFEARQRWLELNEQADTPLFSACGMLRVQPSNTLDALEQETLRNMTRDGIRSSQFVEGEEEDANRAEAQGWAHKLLRFDLRQQDERSEDEEAQGYNGHCFAATLDSTAGFISSSEACRYFQRRAEALGVHFRFGVQVQALLQQQQAHPNAPRVVRGVLLSSGQEIACDQVIVACGSSSTQLFPALSYHVESSAGSVAAFQLDAVRDAALWEKYAAERFPVITWKSAVRDGEGRDTGSVYVLPRTKEGVIKIGYRGVKYTNFQAAPDSAYSQKGQWSIPLPSVSSHIIPRQSTSSIRTFVQLFLPELAQRPFAWTKLCWYTDSLDNEFVVDRPPKEEWSGVFVCTGGSGHGAKFLPVLGKVRAEGVMKSFWRWREDKPRGNGLDEGPDGDRNLNRAT</sequence>
<dbReference type="InParanoid" id="A0A316VWM3"/>
<feature type="domain" description="FAD dependent oxidoreductase" evidence="7">
    <location>
        <begin position="18"/>
        <end position="448"/>
    </location>
</feature>
<evidence type="ECO:0000313" key="9">
    <source>
        <dbReference type="Proteomes" id="UP000245783"/>
    </source>
</evidence>
<dbReference type="GO" id="GO:0050660">
    <property type="term" value="F:flavin adenine dinucleotide binding"/>
    <property type="evidence" value="ECO:0007669"/>
    <property type="project" value="InterPro"/>
</dbReference>
<accession>A0A316VWM3</accession>
<comment type="cofactor">
    <cofactor evidence="1">
        <name>FAD</name>
        <dbReference type="ChEBI" id="CHEBI:57692"/>
    </cofactor>
</comment>
<dbReference type="FunCoup" id="A0A316VWM3">
    <property type="interactions" value="115"/>
</dbReference>
<dbReference type="PANTHER" id="PTHR10961:SF15">
    <property type="entry name" value="FAD DEPENDENT OXIDOREDUCTASE DOMAIN-CONTAINING PROTEIN"/>
    <property type="match status" value="1"/>
</dbReference>
<dbReference type="SUPFAM" id="SSF51905">
    <property type="entry name" value="FAD/NAD(P)-binding domain"/>
    <property type="match status" value="1"/>
</dbReference>
<comment type="similarity">
    <text evidence="2">Belongs to the MSOX/MTOX family.</text>
</comment>
<dbReference type="GeneID" id="37037394"/>
<evidence type="ECO:0000256" key="3">
    <source>
        <dbReference type="ARBA" id="ARBA00022630"/>
    </source>
</evidence>
<dbReference type="Proteomes" id="UP000245783">
    <property type="component" value="Unassembled WGS sequence"/>
</dbReference>
<name>A0A316VWM3_9BASI</name>